<dbReference type="InterPro" id="IPR003594">
    <property type="entry name" value="HATPase_dom"/>
</dbReference>
<reference evidence="8" key="2">
    <citation type="submission" date="2020-09" db="EMBL/GenBank/DDBJ databases">
        <authorList>
            <person name="Sun Q."/>
            <person name="Sedlacek I."/>
        </authorList>
    </citation>
    <scope>NUCLEOTIDE SEQUENCE</scope>
    <source>
        <strain evidence="8">CCM 8711</strain>
    </source>
</reference>
<dbReference type="GO" id="GO:0030295">
    <property type="term" value="F:protein kinase activator activity"/>
    <property type="evidence" value="ECO:0007669"/>
    <property type="project" value="TreeGrafter"/>
</dbReference>
<organism evidence="8 9">
    <name type="scientific">Mucilaginibacter galii</name>
    <dbReference type="NCBI Taxonomy" id="2005073"/>
    <lineage>
        <taxon>Bacteria</taxon>
        <taxon>Pseudomonadati</taxon>
        <taxon>Bacteroidota</taxon>
        <taxon>Sphingobacteriia</taxon>
        <taxon>Sphingobacteriales</taxon>
        <taxon>Sphingobacteriaceae</taxon>
        <taxon>Mucilaginibacter</taxon>
    </lineage>
</organism>
<dbReference type="InterPro" id="IPR005467">
    <property type="entry name" value="His_kinase_dom"/>
</dbReference>
<dbReference type="InterPro" id="IPR000014">
    <property type="entry name" value="PAS"/>
</dbReference>
<accession>A0A917J7N3</accession>
<evidence type="ECO:0000256" key="5">
    <source>
        <dbReference type="ARBA" id="ARBA00023136"/>
    </source>
</evidence>
<keyword evidence="9" id="KW-1185">Reference proteome</keyword>
<dbReference type="GO" id="GO:0004673">
    <property type="term" value="F:protein histidine kinase activity"/>
    <property type="evidence" value="ECO:0007669"/>
    <property type="project" value="UniProtKB-EC"/>
</dbReference>
<feature type="domain" description="Histidine kinase" evidence="6">
    <location>
        <begin position="259"/>
        <end position="469"/>
    </location>
</feature>
<dbReference type="PRINTS" id="PR00344">
    <property type="entry name" value="BCTRLSENSOR"/>
</dbReference>
<dbReference type="Pfam" id="PF13426">
    <property type="entry name" value="PAS_9"/>
    <property type="match status" value="1"/>
</dbReference>
<dbReference type="Pfam" id="PF08448">
    <property type="entry name" value="PAS_4"/>
    <property type="match status" value="1"/>
</dbReference>
<dbReference type="GO" id="GO:0016020">
    <property type="term" value="C:membrane"/>
    <property type="evidence" value="ECO:0007669"/>
    <property type="project" value="UniProtKB-SubCell"/>
</dbReference>
<gene>
    <name evidence="8" type="ORF">GCM10011425_14450</name>
</gene>
<dbReference type="InterPro" id="IPR036890">
    <property type="entry name" value="HATPase_C_sf"/>
</dbReference>
<dbReference type="Pfam" id="PF02518">
    <property type="entry name" value="HATPase_c"/>
    <property type="match status" value="1"/>
</dbReference>
<protein>
    <recommendedName>
        <fullName evidence="2">histidine kinase</fullName>
        <ecNumber evidence="2">2.7.13.3</ecNumber>
    </recommendedName>
</protein>
<dbReference type="Gene3D" id="3.30.565.10">
    <property type="entry name" value="Histidine kinase-like ATPase, C-terminal domain"/>
    <property type="match status" value="1"/>
</dbReference>
<dbReference type="EC" id="2.7.13.3" evidence="2"/>
<dbReference type="InterPro" id="IPR013656">
    <property type="entry name" value="PAS_4"/>
</dbReference>
<dbReference type="Proteomes" id="UP000662074">
    <property type="component" value="Unassembled WGS sequence"/>
</dbReference>
<dbReference type="EMBL" id="BMDO01000003">
    <property type="protein sequence ID" value="GGI50233.1"/>
    <property type="molecule type" value="Genomic_DNA"/>
</dbReference>
<comment type="catalytic activity">
    <reaction evidence="1">
        <text>ATP + protein L-histidine = ADP + protein N-phospho-L-histidine.</text>
        <dbReference type="EC" id="2.7.13.3"/>
    </reaction>
</comment>
<evidence type="ECO:0000259" key="6">
    <source>
        <dbReference type="PROSITE" id="PS50109"/>
    </source>
</evidence>
<dbReference type="Gene3D" id="3.30.450.20">
    <property type="entry name" value="PAS domain"/>
    <property type="match status" value="2"/>
</dbReference>
<evidence type="ECO:0000313" key="8">
    <source>
        <dbReference type="EMBL" id="GGI50233.1"/>
    </source>
</evidence>
<dbReference type="PANTHER" id="PTHR42878:SF13">
    <property type="entry name" value="HISTIDINE KINASE"/>
    <property type="match status" value="1"/>
</dbReference>
<dbReference type="PROSITE" id="PS50112">
    <property type="entry name" value="PAS"/>
    <property type="match status" value="2"/>
</dbReference>
<evidence type="ECO:0000256" key="3">
    <source>
        <dbReference type="ARBA" id="ARBA00022679"/>
    </source>
</evidence>
<dbReference type="SUPFAM" id="SSF55785">
    <property type="entry name" value="PYP-like sensor domain (PAS domain)"/>
    <property type="match status" value="2"/>
</dbReference>
<dbReference type="SMART" id="SM00387">
    <property type="entry name" value="HATPase_c"/>
    <property type="match status" value="1"/>
</dbReference>
<dbReference type="RefSeq" id="WP_188415250.1">
    <property type="nucleotide sequence ID" value="NZ_BMDO01000003.1"/>
</dbReference>
<dbReference type="GO" id="GO:0000156">
    <property type="term" value="F:phosphorelay response regulator activity"/>
    <property type="evidence" value="ECO:0007669"/>
    <property type="project" value="TreeGrafter"/>
</dbReference>
<dbReference type="GO" id="GO:0007234">
    <property type="term" value="P:osmosensory signaling via phosphorelay pathway"/>
    <property type="evidence" value="ECO:0007669"/>
    <property type="project" value="TreeGrafter"/>
</dbReference>
<name>A0A917J7N3_9SPHI</name>
<dbReference type="AlphaFoldDB" id="A0A917J7N3"/>
<dbReference type="SUPFAM" id="SSF55874">
    <property type="entry name" value="ATPase domain of HSP90 chaperone/DNA topoisomerase II/histidine kinase"/>
    <property type="match status" value="1"/>
</dbReference>
<comment type="caution">
    <text evidence="8">The sequence shown here is derived from an EMBL/GenBank/DDBJ whole genome shotgun (WGS) entry which is preliminary data.</text>
</comment>
<reference evidence="8" key="1">
    <citation type="journal article" date="2014" name="Int. J. Syst. Evol. Microbiol.">
        <title>Complete genome sequence of Corynebacterium casei LMG S-19264T (=DSM 44701T), isolated from a smear-ripened cheese.</title>
        <authorList>
            <consortium name="US DOE Joint Genome Institute (JGI-PGF)"/>
            <person name="Walter F."/>
            <person name="Albersmeier A."/>
            <person name="Kalinowski J."/>
            <person name="Ruckert C."/>
        </authorList>
    </citation>
    <scope>NUCLEOTIDE SEQUENCE</scope>
    <source>
        <strain evidence="8">CCM 8711</strain>
    </source>
</reference>
<dbReference type="PANTHER" id="PTHR42878">
    <property type="entry name" value="TWO-COMPONENT HISTIDINE KINASE"/>
    <property type="match status" value="1"/>
</dbReference>
<dbReference type="InterPro" id="IPR050351">
    <property type="entry name" value="BphY/WalK/GraS-like"/>
</dbReference>
<evidence type="ECO:0000256" key="1">
    <source>
        <dbReference type="ARBA" id="ARBA00000085"/>
    </source>
</evidence>
<evidence type="ECO:0000256" key="2">
    <source>
        <dbReference type="ARBA" id="ARBA00012438"/>
    </source>
</evidence>
<keyword evidence="5" id="KW-0472">Membrane</keyword>
<evidence type="ECO:0000256" key="4">
    <source>
        <dbReference type="ARBA" id="ARBA00022777"/>
    </source>
</evidence>
<dbReference type="PROSITE" id="PS50109">
    <property type="entry name" value="HIS_KIN"/>
    <property type="match status" value="1"/>
</dbReference>
<dbReference type="CDD" id="cd00130">
    <property type="entry name" value="PAS"/>
    <property type="match status" value="2"/>
</dbReference>
<evidence type="ECO:0000259" key="7">
    <source>
        <dbReference type="PROSITE" id="PS50112"/>
    </source>
</evidence>
<proteinExistence type="predicted"/>
<sequence length="609" mass="70030">MKILDNADAGGFEVLFHANPQPMWVFNTHTLKILEVNAAAIERYGYSKEEFLTKTISDLRPAEDIPFLYEILPSITNNKTNEREFRHLTKHGTLLFVHIISYPIDFKGIKSRIVYARSLDEKRELAGKLQLTQERLLHILENTVLGFLQLDFDWTITYWNKSAESLIGYDREQVMGKNLWEVLPEILHSDFHDCFSKAMTNRENFDFVDYFWPTQRWFMCNAYPAEGGLIVHFRDITKRKLTQESLLEKIDQLKEISYLNSHALRKPIASLLGLTQLISAEMVGADEYKEIAALVNECSLELDEVVKEVNRKVSNEDYLHPLDRSIETFDFNAFLTGVVTKLQTVHTSHQLIITHNVDLIFYGSRQGIEISLKYLIDNAIKFSPGAGSVYIKTELINNNLILSIKDMGVGMDDLQLHRLFMHINQKKHVSFGSGLPRINEICRRHHGNIWIESVPGEGSVFSLRFPLSNLAAYKATGKTDFSIFQNSNIEITFDESCYCLMVNWLGFQNRNTVKDGCNRMLSMMKLYNCTRILNDNSNVLGGWMEACDWIVNKWLPIAQHTGLKHLAWVYSPSTFSKLSTIYTLSKFTGDIDTKAFDDADSALNWLDQQ</sequence>
<evidence type="ECO:0000313" key="9">
    <source>
        <dbReference type="Proteomes" id="UP000662074"/>
    </source>
</evidence>
<dbReference type="InterPro" id="IPR035965">
    <property type="entry name" value="PAS-like_dom_sf"/>
</dbReference>
<keyword evidence="3" id="KW-0808">Transferase</keyword>
<dbReference type="InterPro" id="IPR004358">
    <property type="entry name" value="Sig_transdc_His_kin-like_C"/>
</dbReference>
<dbReference type="SMART" id="SM00091">
    <property type="entry name" value="PAS"/>
    <property type="match status" value="2"/>
</dbReference>
<feature type="domain" description="PAS" evidence="7">
    <location>
        <begin position="8"/>
        <end position="79"/>
    </location>
</feature>
<dbReference type="NCBIfam" id="TIGR00229">
    <property type="entry name" value="sensory_box"/>
    <property type="match status" value="2"/>
</dbReference>
<feature type="domain" description="PAS" evidence="7">
    <location>
        <begin position="132"/>
        <end position="190"/>
    </location>
</feature>
<keyword evidence="4" id="KW-0418">Kinase</keyword>